<evidence type="ECO:0000256" key="1">
    <source>
        <dbReference type="ARBA" id="ARBA00007447"/>
    </source>
</evidence>
<organism evidence="11 12">
    <name type="scientific">Yarrowia lipolytica</name>
    <name type="common">Candida lipolytica</name>
    <dbReference type="NCBI Taxonomy" id="4952"/>
    <lineage>
        <taxon>Eukaryota</taxon>
        <taxon>Fungi</taxon>
        <taxon>Dikarya</taxon>
        <taxon>Ascomycota</taxon>
        <taxon>Saccharomycotina</taxon>
        <taxon>Dipodascomycetes</taxon>
        <taxon>Dipodascales</taxon>
        <taxon>Dipodascales incertae sedis</taxon>
        <taxon>Yarrowia</taxon>
    </lineage>
</organism>
<dbReference type="KEGG" id="yli:2906965"/>
<evidence type="ECO:0000256" key="2">
    <source>
        <dbReference type="ARBA" id="ARBA00022670"/>
    </source>
</evidence>
<keyword evidence="4 8" id="KW-0064">Aspartyl protease</keyword>
<dbReference type="GO" id="GO:0004190">
    <property type="term" value="F:aspartic-type endopeptidase activity"/>
    <property type="evidence" value="ECO:0007669"/>
    <property type="project" value="UniProtKB-KW"/>
</dbReference>
<keyword evidence="2 8" id="KW-0645">Protease</keyword>
<feature type="active site" evidence="6">
    <location>
        <position position="88"/>
    </location>
</feature>
<feature type="chain" id="PRO_5009110376" description="Peptidase A1 domain-containing protein" evidence="9">
    <location>
        <begin position="29"/>
        <end position="404"/>
    </location>
</feature>
<dbReference type="InterPro" id="IPR001461">
    <property type="entry name" value="Aspartic_peptidase_A1"/>
</dbReference>
<evidence type="ECO:0000256" key="7">
    <source>
        <dbReference type="PIRSR" id="PIRSR601461-2"/>
    </source>
</evidence>
<evidence type="ECO:0000313" key="11">
    <source>
        <dbReference type="EMBL" id="AOW01965.1"/>
    </source>
</evidence>
<dbReference type="Proteomes" id="UP000182444">
    <property type="component" value="Chromosome 1B"/>
</dbReference>
<evidence type="ECO:0000256" key="3">
    <source>
        <dbReference type="ARBA" id="ARBA00022729"/>
    </source>
</evidence>
<dbReference type="eggNOG" id="KOG1339">
    <property type="taxonomic scope" value="Eukaryota"/>
</dbReference>
<evidence type="ECO:0000256" key="9">
    <source>
        <dbReference type="SAM" id="SignalP"/>
    </source>
</evidence>
<feature type="disulfide bond" evidence="7">
    <location>
        <begin position="309"/>
        <end position="347"/>
    </location>
</feature>
<dbReference type="VEuPathDB" id="FungiDB:YALI0_B20174g"/>
<protein>
    <recommendedName>
        <fullName evidence="10">Peptidase A1 domain-containing protein</fullName>
    </recommendedName>
</protein>
<evidence type="ECO:0000313" key="12">
    <source>
        <dbReference type="Proteomes" id="UP000182444"/>
    </source>
</evidence>
<dbReference type="GeneID" id="2906965"/>
<dbReference type="RefSeq" id="XP_501124.3">
    <property type="nucleotide sequence ID" value="XM_501124.3"/>
</dbReference>
<gene>
    <name evidence="11" type="ORF">YALI1_B26322g</name>
</gene>
<feature type="domain" description="Peptidase A1" evidence="10">
    <location>
        <begin position="70"/>
        <end position="385"/>
    </location>
</feature>
<evidence type="ECO:0000256" key="8">
    <source>
        <dbReference type="RuleBase" id="RU000454"/>
    </source>
</evidence>
<sequence>MSSIEIRQTRSMLLSTLLLSTLAATVFAAPTAAKVVALPVTRHHNTTRHPALSKRSSTYQIPITNKEYYYSVALSLGTPAQDFNVILDTGSSDLWVFASNATQSCENHACDFTGQFNALDSSSYHFIGNNYSIEYVSGDNATGNWGTDTLSIGSVKLENLQFAAVTHTSAQSGILGISLQGSESVVFVKNEYPNFPVQLVNQGWIDRTVYSLYLNSINATEGTLLLGGIDTAKYSGHLEVLDLADHDDFSVPYSDVSWNGNSYGRASAAVFDSGTSYIYMPNDVFYGLSSDINLNETTNADTNLQYIACDADINVVVTFGNTDITLGADQLVLHLSELLDDKTQTECVFGIQSTDYSSDNILFGDVFLRSVYAVYDLDNYQIGVAQAVYTDETNIVAVGANDNI</sequence>
<evidence type="ECO:0000256" key="6">
    <source>
        <dbReference type="PIRSR" id="PIRSR601461-1"/>
    </source>
</evidence>
<dbReference type="InterPro" id="IPR033876">
    <property type="entry name" value="SAP-like"/>
</dbReference>
<evidence type="ECO:0000259" key="10">
    <source>
        <dbReference type="PROSITE" id="PS51767"/>
    </source>
</evidence>
<keyword evidence="7" id="KW-1015">Disulfide bond</keyword>
<feature type="active site" evidence="6">
    <location>
        <position position="272"/>
    </location>
</feature>
<dbReference type="PANTHER" id="PTHR47966">
    <property type="entry name" value="BETA-SITE APP-CLEAVING ENZYME, ISOFORM A-RELATED"/>
    <property type="match status" value="1"/>
</dbReference>
<dbReference type="FunFam" id="2.40.70.10:FF:000011">
    <property type="entry name" value="Aspartic protease"/>
    <property type="match status" value="1"/>
</dbReference>
<dbReference type="EMBL" id="CP017554">
    <property type="protein sequence ID" value="AOW01965.1"/>
    <property type="molecule type" value="Genomic_DNA"/>
</dbReference>
<dbReference type="InterPro" id="IPR021109">
    <property type="entry name" value="Peptidase_aspartic_dom_sf"/>
</dbReference>
<dbReference type="InterPro" id="IPR033121">
    <property type="entry name" value="PEPTIDASE_A1"/>
</dbReference>
<keyword evidence="5 8" id="KW-0378">Hydrolase</keyword>
<dbReference type="PROSITE" id="PS00141">
    <property type="entry name" value="ASP_PROTEASE"/>
    <property type="match status" value="1"/>
</dbReference>
<evidence type="ECO:0000256" key="4">
    <source>
        <dbReference type="ARBA" id="ARBA00022750"/>
    </source>
</evidence>
<name>A0A1D8N8K6_YARLL</name>
<proteinExistence type="inferred from homology"/>
<dbReference type="AlphaFoldDB" id="A0A1D8N8K6"/>
<keyword evidence="3 9" id="KW-0732">Signal</keyword>
<dbReference type="Pfam" id="PF00026">
    <property type="entry name" value="Asp"/>
    <property type="match status" value="1"/>
</dbReference>
<dbReference type="SUPFAM" id="SSF50630">
    <property type="entry name" value="Acid proteases"/>
    <property type="match status" value="1"/>
</dbReference>
<evidence type="ECO:0000256" key="5">
    <source>
        <dbReference type="ARBA" id="ARBA00022801"/>
    </source>
</evidence>
<dbReference type="Gene3D" id="2.40.70.10">
    <property type="entry name" value="Acid Proteases"/>
    <property type="match status" value="2"/>
</dbReference>
<dbReference type="InterPro" id="IPR001969">
    <property type="entry name" value="Aspartic_peptidase_AS"/>
</dbReference>
<dbReference type="PANTHER" id="PTHR47966:SF65">
    <property type="entry name" value="ASPARTIC-TYPE ENDOPEPTIDASE"/>
    <property type="match status" value="1"/>
</dbReference>
<accession>A0A1D8N8K6</accession>
<reference evidence="11 12" key="1">
    <citation type="journal article" date="2016" name="PLoS ONE">
        <title>Sequence Assembly of Yarrowia lipolytica Strain W29/CLIB89 Shows Transposable Element Diversity.</title>
        <authorList>
            <person name="Magnan C."/>
            <person name="Yu J."/>
            <person name="Chang I."/>
            <person name="Jahn E."/>
            <person name="Kanomata Y."/>
            <person name="Wu J."/>
            <person name="Zeller M."/>
            <person name="Oakes M."/>
            <person name="Baldi P."/>
            <person name="Sandmeyer S."/>
        </authorList>
    </citation>
    <scope>NUCLEOTIDE SEQUENCE [LARGE SCALE GENOMIC DNA]</scope>
    <source>
        <strain evidence="12">CLIB89(W29)</strain>
    </source>
</reference>
<dbReference type="VEuPathDB" id="FungiDB:YALI1_B26322g"/>
<dbReference type="PROSITE" id="PS51767">
    <property type="entry name" value="PEPTIDASE_A1"/>
    <property type="match status" value="1"/>
</dbReference>
<comment type="similarity">
    <text evidence="1 8">Belongs to the peptidase A1 family.</text>
</comment>
<dbReference type="PRINTS" id="PR00792">
    <property type="entry name" value="PEPSIN"/>
</dbReference>
<dbReference type="GO" id="GO:0006508">
    <property type="term" value="P:proteolysis"/>
    <property type="evidence" value="ECO:0007669"/>
    <property type="project" value="UniProtKB-KW"/>
</dbReference>
<dbReference type="CDD" id="cd05474">
    <property type="entry name" value="SAP_like"/>
    <property type="match status" value="1"/>
</dbReference>
<feature type="signal peptide" evidence="9">
    <location>
        <begin position="1"/>
        <end position="28"/>
    </location>
</feature>